<keyword evidence="4 7" id="KW-0812">Transmembrane</keyword>
<dbReference type="STRING" id="1851544.ODI_03888"/>
<dbReference type="AlphaFoldDB" id="A0A1C3K6Z2"/>
<dbReference type="EMBL" id="LT907988">
    <property type="protein sequence ID" value="SOE50145.1"/>
    <property type="molecule type" value="Genomic_DNA"/>
</dbReference>
<protein>
    <recommendedName>
        <fullName evidence="7">TRAP transporter large permease protein</fullName>
    </recommendedName>
</protein>
<dbReference type="InterPro" id="IPR004681">
    <property type="entry name" value="TRAP_DctM"/>
</dbReference>
<dbReference type="PANTHER" id="PTHR33362">
    <property type="entry name" value="SIALIC ACID TRAP TRANSPORTER PERMEASE PROTEIN SIAT-RELATED"/>
    <property type="match status" value="1"/>
</dbReference>
<evidence type="ECO:0000256" key="7">
    <source>
        <dbReference type="RuleBase" id="RU369079"/>
    </source>
</evidence>
<feature type="transmembrane region" description="Helical" evidence="7">
    <location>
        <begin position="241"/>
        <end position="257"/>
    </location>
</feature>
<dbReference type="Proteomes" id="UP000078558">
    <property type="component" value="Chromosome I"/>
</dbReference>
<keyword evidence="5 7" id="KW-1133">Transmembrane helix</keyword>
<feature type="transmembrane region" description="Helical" evidence="7">
    <location>
        <begin position="6"/>
        <end position="35"/>
    </location>
</feature>
<evidence type="ECO:0000313" key="10">
    <source>
        <dbReference type="EMBL" id="SOE50145.1"/>
    </source>
</evidence>
<name>A0A1C3K6Z2_9BURK</name>
<dbReference type="RefSeq" id="WP_231968049.1">
    <property type="nucleotide sequence ID" value="NZ_LT907988.1"/>
</dbReference>
<keyword evidence="2" id="KW-1003">Cell membrane</keyword>
<comment type="subunit">
    <text evidence="7">The complex comprises the extracytoplasmic solute receptor protein and the two transmembrane proteins.</text>
</comment>
<comment type="function">
    <text evidence="7">Part of the tripartite ATP-independent periplasmic (TRAP) transport system.</text>
</comment>
<feature type="transmembrane region" description="Helical" evidence="7">
    <location>
        <begin position="278"/>
        <end position="297"/>
    </location>
</feature>
<reference evidence="10 11" key="2">
    <citation type="submission" date="2017-08" db="EMBL/GenBank/DDBJ databases">
        <authorList>
            <person name="de Groot N.N."/>
        </authorList>
    </citation>
    <scope>NUCLEOTIDE SEQUENCE [LARGE SCALE GENOMIC DNA]</scope>
    <source>
        <strain evidence="10">Orrdi1</strain>
    </source>
</reference>
<dbReference type="PANTHER" id="PTHR33362:SF5">
    <property type="entry name" value="C4-DICARBOXYLATE TRAP TRANSPORTER LARGE PERMEASE PROTEIN DCTM"/>
    <property type="match status" value="1"/>
</dbReference>
<dbReference type="GO" id="GO:0022857">
    <property type="term" value="F:transmembrane transporter activity"/>
    <property type="evidence" value="ECO:0007669"/>
    <property type="project" value="UniProtKB-UniRule"/>
</dbReference>
<evidence type="ECO:0000256" key="6">
    <source>
        <dbReference type="ARBA" id="ARBA00023136"/>
    </source>
</evidence>
<evidence type="ECO:0000313" key="11">
    <source>
        <dbReference type="Proteomes" id="UP000078558"/>
    </source>
</evidence>
<feature type="transmembrane region" description="Helical" evidence="7">
    <location>
        <begin position="55"/>
        <end position="75"/>
    </location>
</feature>
<feature type="transmembrane region" description="Helical" evidence="7">
    <location>
        <begin position="357"/>
        <end position="376"/>
    </location>
</feature>
<evidence type="ECO:0000256" key="2">
    <source>
        <dbReference type="ARBA" id="ARBA00022475"/>
    </source>
</evidence>
<evidence type="ECO:0000256" key="5">
    <source>
        <dbReference type="ARBA" id="ARBA00022989"/>
    </source>
</evidence>
<evidence type="ECO:0000313" key="9">
    <source>
        <dbReference type="EMBL" id="SBT27301.1"/>
    </source>
</evidence>
<feature type="domain" description="TRAP C4-dicarboxylate transport system permease DctM subunit" evidence="8">
    <location>
        <begin position="11"/>
        <end position="417"/>
    </location>
</feature>
<comment type="subcellular location">
    <subcellularLocation>
        <location evidence="1 7">Cell inner membrane</location>
        <topology evidence="1 7">Multi-pass membrane protein</topology>
    </subcellularLocation>
</comment>
<feature type="transmembrane region" description="Helical" evidence="7">
    <location>
        <begin position="171"/>
        <end position="196"/>
    </location>
</feature>
<dbReference type="PIRSF" id="PIRSF006066">
    <property type="entry name" value="HI0050"/>
    <property type="match status" value="1"/>
</dbReference>
<feature type="transmembrane region" description="Helical" evidence="7">
    <location>
        <begin position="317"/>
        <end position="345"/>
    </location>
</feature>
<dbReference type="EMBL" id="FLRC01000053">
    <property type="protein sequence ID" value="SBT27301.1"/>
    <property type="molecule type" value="Genomic_DNA"/>
</dbReference>
<dbReference type="GO" id="GO:0005886">
    <property type="term" value="C:plasma membrane"/>
    <property type="evidence" value="ECO:0007669"/>
    <property type="project" value="UniProtKB-SubCell"/>
</dbReference>
<sequence length="424" mass="45130">MMIGLAFAIGAFILFFAGLPIFSVIGLGALAVGLISPVPIVDALGMTAWGHSQNYVLISIPLFILLGEIFVRSGIAGEMYDAVAPWLNRVPGRLMQTNVVTSTIFAATSGSSLATSATIGAIAIPQIKRHGYNERIFLGSIAAGGTLGILIPPSINMIVYGSITNTSIPELYMAGIVPGLILMALFMLVTCVLCMLRPDWDGKVIETDWQMRLRTLPRLLPPLALFIVVVGSIYAGIATPTEAAALGVLATLVLALFKRRMSLSILHSALFATAKTNAILIIIIVFAALLNFALGLIGFSRVLDGFITNLDLGKYELILIVVLIYLVLGCFLEGLSLTVLTVPVLAPIMAKAGFDPVWFGIMVILVTEAGLITPPVGMNCYVVQAARGRGSLVDVFVGVSPYLIALFVLVGIIIAWPGVVLWYR</sequence>
<comment type="caution">
    <text evidence="7">Lacks conserved residue(s) required for the propagation of feature annotation.</text>
</comment>
<dbReference type="NCBIfam" id="TIGR00786">
    <property type="entry name" value="dctM"/>
    <property type="match status" value="1"/>
</dbReference>
<dbReference type="InterPro" id="IPR010656">
    <property type="entry name" value="DctM"/>
</dbReference>
<dbReference type="KEGG" id="odi:ODI_R2537"/>
<keyword evidence="7" id="KW-0813">Transport</keyword>
<evidence type="ECO:0000259" key="8">
    <source>
        <dbReference type="Pfam" id="PF06808"/>
    </source>
</evidence>
<proteinExistence type="inferred from homology"/>
<gene>
    <name evidence="9" type="ORF">ODI_03888</name>
    <name evidence="10" type="ORF">ODI_R2537</name>
</gene>
<keyword evidence="6 7" id="KW-0472">Membrane</keyword>
<keyword evidence="3 7" id="KW-0997">Cell inner membrane</keyword>
<reference evidence="9 11" key="1">
    <citation type="submission" date="2016-06" db="EMBL/GenBank/DDBJ databases">
        <authorList>
            <person name="Kjaerup R.B."/>
            <person name="Dalgaard T.S."/>
            <person name="Juul-Madsen H.R."/>
        </authorList>
    </citation>
    <scope>NUCLEOTIDE SEQUENCE [LARGE SCALE GENOMIC DNA]</scope>
    <source>
        <strain evidence="9">Orrdi1</strain>
    </source>
</reference>
<evidence type="ECO:0000256" key="1">
    <source>
        <dbReference type="ARBA" id="ARBA00004429"/>
    </source>
</evidence>
<feature type="transmembrane region" description="Helical" evidence="7">
    <location>
        <begin position="396"/>
        <end position="423"/>
    </location>
</feature>
<evidence type="ECO:0000256" key="3">
    <source>
        <dbReference type="ARBA" id="ARBA00022519"/>
    </source>
</evidence>
<keyword evidence="11" id="KW-1185">Reference proteome</keyword>
<feature type="transmembrane region" description="Helical" evidence="7">
    <location>
        <begin position="216"/>
        <end position="235"/>
    </location>
</feature>
<evidence type="ECO:0000256" key="4">
    <source>
        <dbReference type="ARBA" id="ARBA00022692"/>
    </source>
</evidence>
<comment type="similarity">
    <text evidence="7">Belongs to the TRAP transporter large permease family.</text>
</comment>
<dbReference type="Pfam" id="PF06808">
    <property type="entry name" value="DctM"/>
    <property type="match status" value="1"/>
</dbReference>
<organism evidence="9 11">
    <name type="scientific">Orrella dioscoreae</name>
    <dbReference type="NCBI Taxonomy" id="1851544"/>
    <lineage>
        <taxon>Bacteria</taxon>
        <taxon>Pseudomonadati</taxon>
        <taxon>Pseudomonadota</taxon>
        <taxon>Betaproteobacteria</taxon>
        <taxon>Burkholderiales</taxon>
        <taxon>Alcaligenaceae</taxon>
        <taxon>Orrella</taxon>
    </lineage>
</organism>
<accession>A0A1C3K6Z2</accession>
<feature type="transmembrane region" description="Helical" evidence="7">
    <location>
        <begin position="136"/>
        <end position="159"/>
    </location>
</feature>